<dbReference type="AlphaFoldDB" id="A0A8J2P2T7"/>
<comment type="caution">
    <text evidence="2">The sequence shown here is derived from an EMBL/GenBank/DDBJ whole genome shotgun (WGS) entry which is preliminary data.</text>
</comment>
<proteinExistence type="predicted"/>
<name>A0A8J2P2T7_9HEXA</name>
<gene>
    <name evidence="2" type="ORF">AFUS01_LOCUS17702</name>
</gene>
<dbReference type="EMBL" id="CAJVCH010171198">
    <property type="protein sequence ID" value="CAG7728959.1"/>
    <property type="molecule type" value="Genomic_DNA"/>
</dbReference>
<sequence length="164" mass="19078">MSLGKRRLLISVQELRDEVKNIVELQLWIQLFNLGRRFNMFAFKIYCITMTIFFASIGVYRIHYSLFDAIMYLGISFQLTTAYVTIFDKAFAAPANIQKFKRKILITAKLMCFRDAPLICRRIRAIPNIGFLVGDFNKLERASSPNFIIFVVLNTVRVLISLKH</sequence>
<keyword evidence="1" id="KW-0812">Transmembrane</keyword>
<keyword evidence="1" id="KW-0472">Membrane</keyword>
<dbReference type="Proteomes" id="UP000708208">
    <property type="component" value="Unassembled WGS sequence"/>
</dbReference>
<evidence type="ECO:0000313" key="3">
    <source>
        <dbReference type="Proteomes" id="UP000708208"/>
    </source>
</evidence>
<accession>A0A8J2P2T7</accession>
<evidence type="ECO:0000256" key="1">
    <source>
        <dbReference type="SAM" id="Phobius"/>
    </source>
</evidence>
<organism evidence="2 3">
    <name type="scientific">Allacma fusca</name>
    <dbReference type="NCBI Taxonomy" id="39272"/>
    <lineage>
        <taxon>Eukaryota</taxon>
        <taxon>Metazoa</taxon>
        <taxon>Ecdysozoa</taxon>
        <taxon>Arthropoda</taxon>
        <taxon>Hexapoda</taxon>
        <taxon>Collembola</taxon>
        <taxon>Symphypleona</taxon>
        <taxon>Sminthuridae</taxon>
        <taxon>Allacma</taxon>
    </lineage>
</organism>
<keyword evidence="1" id="KW-1133">Transmembrane helix</keyword>
<keyword evidence="3" id="KW-1185">Reference proteome</keyword>
<reference evidence="2" key="1">
    <citation type="submission" date="2021-06" db="EMBL/GenBank/DDBJ databases">
        <authorList>
            <person name="Hodson N. C."/>
            <person name="Mongue J. A."/>
            <person name="Jaron S. K."/>
        </authorList>
    </citation>
    <scope>NUCLEOTIDE SEQUENCE</scope>
</reference>
<feature type="transmembrane region" description="Helical" evidence="1">
    <location>
        <begin position="41"/>
        <end position="63"/>
    </location>
</feature>
<feature type="transmembrane region" description="Helical" evidence="1">
    <location>
        <begin position="69"/>
        <end position="92"/>
    </location>
</feature>
<evidence type="ECO:0000313" key="2">
    <source>
        <dbReference type="EMBL" id="CAG7728959.1"/>
    </source>
</evidence>
<protein>
    <submittedName>
        <fullName evidence="2">Uncharacterized protein</fullName>
    </submittedName>
</protein>